<evidence type="ECO:0000256" key="3">
    <source>
        <dbReference type="SAM" id="SignalP"/>
    </source>
</evidence>
<dbReference type="Gene3D" id="1.10.287.110">
    <property type="entry name" value="DnaJ domain"/>
    <property type="match status" value="1"/>
</dbReference>
<dbReference type="InterPro" id="IPR052448">
    <property type="entry name" value="DnaJ_C16_autophagy_reg"/>
</dbReference>
<dbReference type="SUPFAM" id="SSF46565">
    <property type="entry name" value="Chaperone J-domain"/>
    <property type="match status" value="1"/>
</dbReference>
<feature type="domain" description="J" evidence="4">
    <location>
        <begin position="37"/>
        <end position="101"/>
    </location>
</feature>
<evidence type="ECO:0000313" key="6">
    <source>
        <dbReference type="Proteomes" id="UP001497512"/>
    </source>
</evidence>
<name>A0ABP0TRD1_9BRYO</name>
<evidence type="ECO:0000256" key="1">
    <source>
        <dbReference type="SAM" id="MobiDB-lite"/>
    </source>
</evidence>
<proteinExistence type="predicted"/>
<keyword evidence="2" id="KW-0812">Transmembrane</keyword>
<reference evidence="5" key="1">
    <citation type="submission" date="2024-02" db="EMBL/GenBank/DDBJ databases">
        <authorList>
            <consortium name="ELIXIR-Norway"/>
            <consortium name="Elixir Norway"/>
        </authorList>
    </citation>
    <scope>NUCLEOTIDE SEQUENCE</scope>
</reference>
<keyword evidence="2" id="KW-0472">Membrane</keyword>
<feature type="region of interest" description="Disordered" evidence="1">
    <location>
        <begin position="644"/>
        <end position="692"/>
    </location>
</feature>
<feature type="signal peptide" evidence="3">
    <location>
        <begin position="1"/>
        <end position="33"/>
    </location>
</feature>
<organism evidence="5 6">
    <name type="scientific">Sphagnum troendelagicum</name>
    <dbReference type="NCBI Taxonomy" id="128251"/>
    <lineage>
        <taxon>Eukaryota</taxon>
        <taxon>Viridiplantae</taxon>
        <taxon>Streptophyta</taxon>
        <taxon>Embryophyta</taxon>
        <taxon>Bryophyta</taxon>
        <taxon>Sphagnophytina</taxon>
        <taxon>Sphagnopsida</taxon>
        <taxon>Sphagnales</taxon>
        <taxon>Sphagnaceae</taxon>
        <taxon>Sphagnum</taxon>
    </lineage>
</organism>
<dbReference type="Proteomes" id="UP001497512">
    <property type="component" value="Chromosome 14"/>
</dbReference>
<evidence type="ECO:0000259" key="4">
    <source>
        <dbReference type="PROSITE" id="PS50076"/>
    </source>
</evidence>
<gene>
    <name evidence="5" type="ORF">CSSPTR1EN2_LOCUS6744</name>
</gene>
<dbReference type="EMBL" id="OZ019906">
    <property type="protein sequence ID" value="CAK9203153.1"/>
    <property type="molecule type" value="Genomic_DNA"/>
</dbReference>
<dbReference type="PANTHER" id="PTHR44303">
    <property type="entry name" value="DNAJ HOMOLOG SUBFAMILY C MEMBER 16"/>
    <property type="match status" value="1"/>
</dbReference>
<feature type="compositionally biased region" description="Basic and acidic residues" evidence="1">
    <location>
        <begin position="659"/>
        <end position="673"/>
    </location>
</feature>
<evidence type="ECO:0000256" key="2">
    <source>
        <dbReference type="SAM" id="Phobius"/>
    </source>
</evidence>
<evidence type="ECO:0000313" key="5">
    <source>
        <dbReference type="EMBL" id="CAK9203153.1"/>
    </source>
</evidence>
<feature type="transmembrane region" description="Helical" evidence="2">
    <location>
        <begin position="616"/>
        <end position="633"/>
    </location>
</feature>
<accession>A0ABP0TRD1</accession>
<feature type="chain" id="PRO_5046726941" description="J domain-containing protein" evidence="3">
    <location>
        <begin position="34"/>
        <end position="692"/>
    </location>
</feature>
<dbReference type="Pfam" id="PF00226">
    <property type="entry name" value="DnaJ"/>
    <property type="match status" value="1"/>
</dbReference>
<dbReference type="PANTHER" id="PTHR44303:SF2">
    <property type="entry name" value="DNAJ HOMOLOG SUBFAMILY C MEMBER 16"/>
    <property type="match status" value="1"/>
</dbReference>
<dbReference type="InterPro" id="IPR001623">
    <property type="entry name" value="DnaJ_domain"/>
</dbReference>
<dbReference type="InterPro" id="IPR036869">
    <property type="entry name" value="J_dom_sf"/>
</dbReference>
<keyword evidence="6" id="KW-1185">Reference proteome</keyword>
<sequence length="692" mass="78062">MVALSSSTMHAVASMILTILVIILAVLPWHIQAAPKPLYQVLGAAQDFSANAIEVAYQQARKSLLSVKTKEQDAALKLIEIEHAYEVLSNDLRRRDYDLFQIDELQSRIAEAKKQYANSPVESIPFPLWEPPPAGMKQLSTLCEPSFRVKMTKASCFLAVVQAYSNASPKSHKFVHIWNRAGVLLEGVAKLGRVELGETPLSFLLAERTQATTQRVFRHGLPEIVAFTPSCRHLGCLTRFRGEKTVDALVEWAATSLLKLPRILYYGAKGLMTDVIQKTGPHKVKVIVFSNTGERAAPYIRQAAKQYWDYAVFAMVLWQEQNSTFWETRVGVKSAPAVVFVKDPGLEPVIYHGHMNSSVFQQAMEKHKTFELPQLRSITAAELGCDASGYSKAGNDTNTWYCVVVAGRPGSELTQLRGVMRGVLHNLTSEDETNEASRPLLGAKAFREKRLSLAWLDGETQKDFCYFYLHSANMFEACGARRFGDIDVPKIFLVRYQHQNITVEEAIKEANKQRRARNLWAALQDDTENIASQLVSKYNGSEEVSEIVTWISQMVYEGDNENLPNFKGSMPRLVPEEKKPRWAEQTQEFLSAGREKLANGKQLLAAVTGYLKDLKMLPLLFFLILFFGAQFFIRSRNYTPLRQQARHHGEEVSQGEVQSLEKKKAPLPEKQFDQTDDSMNLEGLRRRKEGPT</sequence>
<keyword evidence="3" id="KW-0732">Signal</keyword>
<dbReference type="PROSITE" id="PS50076">
    <property type="entry name" value="DNAJ_2"/>
    <property type="match status" value="1"/>
</dbReference>
<protein>
    <recommendedName>
        <fullName evidence="4">J domain-containing protein</fullName>
    </recommendedName>
</protein>
<keyword evidence="2" id="KW-1133">Transmembrane helix</keyword>